<sequence length="239" mass="26628">MFRRRPPRLSGWPFAFLGVIMRLVIIDNYDSFTYNLVQLFFEFELEVMVFRHDQVSLNQLEALRPDWLCISPGPKAPQDAGLSKAVIAHFYKTLPILGVCLGMQAINEVFGGVTEPAPVPVHGKRHQIFHQGIGLFKGLPCPFWAARYHSLMVRPASKELMVTAYSADGVIMGLSHWSYPLHGVQFHPESFLTEYGRELAANFLRLAPGFAVKAPVGRLSGLKRTTSAAFSLPAVAGQF</sequence>
<dbReference type="STRING" id="880072.Desac_2573"/>
<dbReference type="CDD" id="cd01743">
    <property type="entry name" value="GATase1_Anthranilate_Synthase"/>
    <property type="match status" value="1"/>
</dbReference>
<keyword evidence="3" id="KW-0808">Transferase</keyword>
<evidence type="ECO:0000256" key="1">
    <source>
        <dbReference type="ARBA" id="ARBA00022962"/>
    </source>
</evidence>
<dbReference type="AlphaFoldDB" id="F2NII9"/>
<evidence type="ECO:0000313" key="3">
    <source>
        <dbReference type="EMBL" id="AEB10391.1"/>
    </source>
</evidence>
<dbReference type="eggNOG" id="COG0512">
    <property type="taxonomic scope" value="Bacteria"/>
</dbReference>
<dbReference type="GO" id="GO:0000162">
    <property type="term" value="P:L-tryptophan biosynthetic process"/>
    <property type="evidence" value="ECO:0007669"/>
    <property type="project" value="TreeGrafter"/>
</dbReference>
<dbReference type="KEGG" id="dao:Desac_2573"/>
<dbReference type="MEROPS" id="C26.955"/>
<reference evidence="3 4" key="1">
    <citation type="journal article" date="2011" name="Stand. Genomic Sci.">
        <title>Complete genome sequence of the acetate-degrading sulfate reducer Desulfobacca acetoxidans type strain (ASRB2).</title>
        <authorList>
            <person name="Goker M."/>
            <person name="Teshima H."/>
            <person name="Lapidus A."/>
            <person name="Nolan M."/>
            <person name="Lucas S."/>
            <person name="Hammon N."/>
            <person name="Deshpande S."/>
            <person name="Cheng J.F."/>
            <person name="Tapia R."/>
            <person name="Han C."/>
            <person name="Goodwin L."/>
            <person name="Pitluck S."/>
            <person name="Huntemann M."/>
            <person name="Liolios K."/>
            <person name="Ivanova N."/>
            <person name="Pagani I."/>
            <person name="Mavromatis K."/>
            <person name="Ovchinikova G."/>
            <person name="Pati A."/>
            <person name="Chen A."/>
            <person name="Palaniappan K."/>
            <person name="Land M."/>
            <person name="Hauser L."/>
            <person name="Brambilla E.M."/>
            <person name="Rohde M."/>
            <person name="Spring S."/>
            <person name="Detter J.C."/>
            <person name="Woyke T."/>
            <person name="Bristow J."/>
            <person name="Eisen J.A."/>
            <person name="Markowitz V."/>
            <person name="Hugenholtz P."/>
            <person name="Kyrpides N.C."/>
            <person name="Klenk H.P."/>
        </authorList>
    </citation>
    <scope>NUCLEOTIDE SEQUENCE [LARGE SCALE GENOMIC DNA]</scope>
    <source>
        <strain evidence="4">ATCC 700848 / DSM 11109 / ASRB2</strain>
    </source>
</reference>
<dbReference type="SUPFAM" id="SSF52317">
    <property type="entry name" value="Class I glutamine amidotransferase-like"/>
    <property type="match status" value="1"/>
</dbReference>
<proteinExistence type="predicted"/>
<dbReference type="PANTHER" id="PTHR43418">
    <property type="entry name" value="MULTIFUNCTIONAL TRYPTOPHAN BIOSYNTHESIS PROTEIN-RELATED"/>
    <property type="match status" value="1"/>
</dbReference>
<organism evidence="3 4">
    <name type="scientific">Desulfobacca acetoxidans (strain ATCC 700848 / DSM 11109 / ASRB2)</name>
    <dbReference type="NCBI Taxonomy" id="880072"/>
    <lineage>
        <taxon>Bacteria</taxon>
        <taxon>Pseudomonadati</taxon>
        <taxon>Thermodesulfobacteriota</taxon>
        <taxon>Desulfobaccia</taxon>
        <taxon>Desulfobaccales</taxon>
        <taxon>Desulfobaccaceae</taxon>
        <taxon>Desulfobacca</taxon>
    </lineage>
</organism>
<name>F2NII9_DESAR</name>
<evidence type="ECO:0000259" key="2">
    <source>
        <dbReference type="Pfam" id="PF00117"/>
    </source>
</evidence>
<dbReference type="GO" id="GO:0016740">
    <property type="term" value="F:transferase activity"/>
    <property type="evidence" value="ECO:0007669"/>
    <property type="project" value="UniProtKB-KW"/>
</dbReference>
<dbReference type="PANTHER" id="PTHR43418:SF4">
    <property type="entry name" value="MULTIFUNCTIONAL TRYPTOPHAN BIOSYNTHESIS PROTEIN"/>
    <property type="match status" value="1"/>
</dbReference>
<dbReference type="EC" id="4.1.3.27" evidence="3"/>
<dbReference type="GO" id="GO:0004049">
    <property type="term" value="F:anthranilate synthase activity"/>
    <property type="evidence" value="ECO:0007669"/>
    <property type="project" value="UniProtKB-EC"/>
</dbReference>
<dbReference type="EMBL" id="CP002629">
    <property type="protein sequence ID" value="AEB10391.1"/>
    <property type="molecule type" value="Genomic_DNA"/>
</dbReference>
<reference evidence="4" key="2">
    <citation type="submission" date="2011-03" db="EMBL/GenBank/DDBJ databases">
        <title>The complete genome of Desulfobacca acetoxidans DSM 11109.</title>
        <authorList>
            <consortium name="US DOE Joint Genome Institute (JGI-PGF)"/>
            <person name="Lucas S."/>
            <person name="Copeland A."/>
            <person name="Lapidus A."/>
            <person name="Bruce D."/>
            <person name="Goodwin L."/>
            <person name="Pitluck S."/>
            <person name="Peters L."/>
            <person name="Kyrpides N."/>
            <person name="Mavromatis K."/>
            <person name="Ivanova N."/>
            <person name="Ovchinnikova G."/>
            <person name="Teshima H."/>
            <person name="Detter J.C."/>
            <person name="Han C."/>
            <person name="Land M."/>
            <person name="Hauser L."/>
            <person name="Markowitz V."/>
            <person name="Cheng J.-F."/>
            <person name="Hugenholtz P."/>
            <person name="Woyke T."/>
            <person name="Wu D."/>
            <person name="Spring S."/>
            <person name="Schueler E."/>
            <person name="Brambilla E."/>
            <person name="Klenk H.-P."/>
            <person name="Eisen J.A."/>
        </authorList>
    </citation>
    <scope>NUCLEOTIDE SEQUENCE [LARGE SCALE GENOMIC DNA]</scope>
    <source>
        <strain evidence="4">ATCC 700848 / DSM 11109 / ASRB2</strain>
    </source>
</reference>
<dbReference type="Proteomes" id="UP000000483">
    <property type="component" value="Chromosome"/>
</dbReference>
<dbReference type="PRINTS" id="PR00096">
    <property type="entry name" value="GATASE"/>
</dbReference>
<dbReference type="FunFam" id="3.40.50.880:FF:000003">
    <property type="entry name" value="Anthranilate synthase component II"/>
    <property type="match status" value="1"/>
</dbReference>
<feature type="domain" description="Glutamine amidotransferase" evidence="2">
    <location>
        <begin position="24"/>
        <end position="204"/>
    </location>
</feature>
<dbReference type="InterPro" id="IPR017926">
    <property type="entry name" value="GATASE"/>
</dbReference>
<keyword evidence="1 3" id="KW-0315">Glutamine amidotransferase</keyword>
<dbReference type="InterPro" id="IPR050472">
    <property type="entry name" value="Anth_synth/Amidotransfase"/>
</dbReference>
<accession>F2NII9</accession>
<dbReference type="HOGENOM" id="CLU_014340_1_2_7"/>
<dbReference type="InterPro" id="IPR029062">
    <property type="entry name" value="Class_I_gatase-like"/>
</dbReference>
<dbReference type="NCBIfam" id="TIGR00566">
    <property type="entry name" value="trpG_papA"/>
    <property type="match status" value="1"/>
</dbReference>
<dbReference type="PRINTS" id="PR00097">
    <property type="entry name" value="ANTSNTHASEII"/>
</dbReference>
<dbReference type="Pfam" id="PF00117">
    <property type="entry name" value="GATase"/>
    <property type="match status" value="1"/>
</dbReference>
<keyword evidence="3" id="KW-0456">Lyase</keyword>
<dbReference type="PROSITE" id="PS51273">
    <property type="entry name" value="GATASE_TYPE_1"/>
    <property type="match status" value="1"/>
</dbReference>
<protein>
    <submittedName>
        <fullName evidence="3">Glutamine amidotransferase of anthranilate synthase</fullName>
        <ecNumber evidence="3">4.1.3.27</ecNumber>
    </submittedName>
</protein>
<evidence type="ECO:0000313" key="4">
    <source>
        <dbReference type="Proteomes" id="UP000000483"/>
    </source>
</evidence>
<dbReference type="InterPro" id="IPR006221">
    <property type="entry name" value="TrpG/PapA_dom"/>
</dbReference>
<dbReference type="Gene3D" id="3.40.50.880">
    <property type="match status" value="1"/>
</dbReference>
<gene>
    <name evidence="3" type="ordered locus">Desac_2573</name>
</gene>
<dbReference type="GO" id="GO:0005829">
    <property type="term" value="C:cytosol"/>
    <property type="evidence" value="ECO:0007669"/>
    <property type="project" value="TreeGrafter"/>
</dbReference>
<keyword evidence="4" id="KW-1185">Reference proteome</keyword>